<keyword evidence="4" id="KW-0597">Phosphoprotein</keyword>
<dbReference type="PANTHER" id="PTHR24421">
    <property type="entry name" value="NITRATE/NITRITE SENSOR PROTEIN NARX-RELATED"/>
    <property type="match status" value="1"/>
</dbReference>
<dbReference type="Proteomes" id="UP000247781">
    <property type="component" value="Unassembled WGS sequence"/>
</dbReference>
<evidence type="ECO:0000313" key="16">
    <source>
        <dbReference type="Proteomes" id="UP000247781"/>
    </source>
</evidence>
<dbReference type="Pfam" id="PF01590">
    <property type="entry name" value="GAF"/>
    <property type="match status" value="1"/>
</dbReference>
<proteinExistence type="predicted"/>
<comment type="caution">
    <text evidence="15">The sequence shown here is derived from an EMBL/GenBank/DDBJ whole genome shotgun (WGS) entry which is preliminary data.</text>
</comment>
<dbReference type="Gene3D" id="3.30.565.10">
    <property type="entry name" value="Histidine kinase-like ATPase, C-terminal domain"/>
    <property type="match status" value="1"/>
</dbReference>
<dbReference type="Gene3D" id="1.20.5.1930">
    <property type="match status" value="1"/>
</dbReference>
<dbReference type="Gene3D" id="3.30.450.40">
    <property type="match status" value="2"/>
</dbReference>
<dbReference type="InterPro" id="IPR038318">
    <property type="entry name" value="KdpD_sf"/>
</dbReference>
<evidence type="ECO:0000256" key="2">
    <source>
        <dbReference type="ARBA" id="ARBA00004141"/>
    </source>
</evidence>
<dbReference type="Pfam" id="PF13493">
    <property type="entry name" value="DUF4118"/>
    <property type="match status" value="1"/>
</dbReference>
<dbReference type="Pfam" id="PF02518">
    <property type="entry name" value="HATPase_c"/>
    <property type="match status" value="1"/>
</dbReference>
<evidence type="ECO:0000256" key="3">
    <source>
        <dbReference type="ARBA" id="ARBA00012438"/>
    </source>
</evidence>
<feature type="transmembrane region" description="Helical" evidence="13">
    <location>
        <begin position="12"/>
        <end position="31"/>
    </location>
</feature>
<evidence type="ECO:0000256" key="8">
    <source>
        <dbReference type="ARBA" id="ARBA00022777"/>
    </source>
</evidence>
<evidence type="ECO:0000259" key="14">
    <source>
        <dbReference type="SMART" id="SM00065"/>
    </source>
</evidence>
<keyword evidence="7" id="KW-0547">Nucleotide-binding</keyword>
<dbReference type="InterPro" id="IPR050482">
    <property type="entry name" value="Sensor_HK_TwoCompSys"/>
</dbReference>
<keyword evidence="16" id="KW-1185">Reference proteome</keyword>
<organism evidence="15 16">
    <name type="scientific">Mycolicibacterium moriokaense</name>
    <dbReference type="NCBI Taxonomy" id="39691"/>
    <lineage>
        <taxon>Bacteria</taxon>
        <taxon>Bacillati</taxon>
        <taxon>Actinomycetota</taxon>
        <taxon>Actinomycetes</taxon>
        <taxon>Mycobacteriales</taxon>
        <taxon>Mycobacteriaceae</taxon>
        <taxon>Mycolicibacterium</taxon>
    </lineage>
</organism>
<evidence type="ECO:0000256" key="11">
    <source>
        <dbReference type="ARBA" id="ARBA00023012"/>
    </source>
</evidence>
<protein>
    <recommendedName>
        <fullName evidence="3">histidine kinase</fullName>
        <ecNumber evidence="3">2.7.13.3</ecNumber>
    </recommendedName>
</protein>
<dbReference type="InterPro" id="IPR003018">
    <property type="entry name" value="GAF"/>
</dbReference>
<keyword evidence="12 13" id="KW-0472">Membrane</keyword>
<feature type="transmembrane region" description="Helical" evidence="13">
    <location>
        <begin position="90"/>
        <end position="110"/>
    </location>
</feature>
<evidence type="ECO:0000256" key="9">
    <source>
        <dbReference type="ARBA" id="ARBA00022840"/>
    </source>
</evidence>
<gene>
    <name evidence="15" type="ORF">C8E89_101203</name>
</gene>
<feature type="domain" description="GAF" evidence="14">
    <location>
        <begin position="139"/>
        <end position="260"/>
    </location>
</feature>
<dbReference type="InterPro" id="IPR003594">
    <property type="entry name" value="HATPase_dom"/>
</dbReference>
<dbReference type="GO" id="GO:0005524">
    <property type="term" value="F:ATP binding"/>
    <property type="evidence" value="ECO:0007669"/>
    <property type="project" value="UniProtKB-KW"/>
</dbReference>
<dbReference type="Gene3D" id="1.20.120.620">
    <property type="entry name" value="Backbone structure of the membrane domain of e. Coli histidine kinase receptor kdpd"/>
    <property type="match status" value="1"/>
</dbReference>
<dbReference type="SMART" id="SM00065">
    <property type="entry name" value="GAF"/>
    <property type="match status" value="1"/>
</dbReference>
<dbReference type="PANTHER" id="PTHR24421:SF10">
    <property type="entry name" value="NITRATE_NITRITE SENSOR PROTEIN NARQ"/>
    <property type="match status" value="1"/>
</dbReference>
<dbReference type="GO" id="GO:0016020">
    <property type="term" value="C:membrane"/>
    <property type="evidence" value="ECO:0007669"/>
    <property type="project" value="UniProtKB-SubCell"/>
</dbReference>
<evidence type="ECO:0000256" key="13">
    <source>
        <dbReference type="SAM" id="Phobius"/>
    </source>
</evidence>
<evidence type="ECO:0000256" key="1">
    <source>
        <dbReference type="ARBA" id="ARBA00000085"/>
    </source>
</evidence>
<dbReference type="AlphaFoldDB" id="A0A318HMK6"/>
<sequence length="463" mass="48202">MLVRPTAPPMWLGLLVAAAAICAETLFVVLLRTLAPMDTFGVVYLLGALVVAIGWGTGLAAVTSVVSAMAWGYFRDWPNDSFDPTSLRNWVVIGVFLVATLMANSLAGVARARAAEAERGAERQAALRRVATAVAHGIPPQEVFYTVTTELAHALRVRHTALFRYEPDGSAVLVAVHDKSSAQPMSVGEHFSISGDDAAAKLLGEGRVAPIVVDGQEWGVAVVSSSPAQPFPAETEARLMDFAELVAMAIANAQARSDLNASRARIVTAADDARRRLERDLHDGAQQRLVSLALKARMTEVSLPAGQGALKEQLAEIVQGLGEVSEELRAISRGIHPAILSKGGLGPALRSLACRSVVPVELDIGVEGRLPDRVEVAAYYVVAEALTNTARHAHAAEVKVSVQAADGQLDLTISDDGAGGADPANGSGLIGLVDRVEAVGGHLSVSSPAGSGTSLAATIPLAA</sequence>
<name>A0A318HMK6_9MYCO</name>
<dbReference type="EC" id="2.7.13.3" evidence="3"/>
<keyword evidence="5" id="KW-0808">Transferase</keyword>
<keyword evidence="6 13" id="KW-0812">Transmembrane</keyword>
<keyword evidence="9" id="KW-0067">ATP-binding</keyword>
<dbReference type="Pfam" id="PF07730">
    <property type="entry name" value="HisKA_3"/>
    <property type="match status" value="1"/>
</dbReference>
<evidence type="ECO:0000256" key="6">
    <source>
        <dbReference type="ARBA" id="ARBA00022692"/>
    </source>
</evidence>
<dbReference type="CDD" id="cd16917">
    <property type="entry name" value="HATPase_UhpB-NarQ-NarX-like"/>
    <property type="match status" value="1"/>
</dbReference>
<keyword evidence="8" id="KW-0418">Kinase</keyword>
<reference evidence="16" key="1">
    <citation type="submission" date="2018-05" db="EMBL/GenBank/DDBJ databases">
        <authorList>
            <person name="Deangelis K."/>
            <person name="Huntemann M."/>
            <person name="Clum A."/>
            <person name="Pillay M."/>
            <person name="Palaniappan K."/>
            <person name="Varghese N."/>
            <person name="Mikhailova N."/>
            <person name="Stamatis D."/>
            <person name="Reddy T."/>
            <person name="Daum C."/>
            <person name="Shapiro N."/>
            <person name="Ivanova N."/>
            <person name="Kyrpides N."/>
            <person name="Woyke T."/>
        </authorList>
    </citation>
    <scope>NUCLEOTIDE SEQUENCE [LARGE SCALE GENOMIC DNA]</scope>
    <source>
        <strain evidence="16">GAS496</strain>
    </source>
</reference>
<keyword evidence="10 13" id="KW-1133">Transmembrane helix</keyword>
<dbReference type="EMBL" id="QJJU01000001">
    <property type="protein sequence ID" value="PXX13055.1"/>
    <property type="molecule type" value="Genomic_DNA"/>
</dbReference>
<dbReference type="InterPro" id="IPR036890">
    <property type="entry name" value="HATPase_C_sf"/>
</dbReference>
<feature type="transmembrane region" description="Helical" evidence="13">
    <location>
        <begin position="43"/>
        <end position="70"/>
    </location>
</feature>
<dbReference type="InterPro" id="IPR025201">
    <property type="entry name" value="KdpD_TM"/>
</dbReference>
<keyword evidence="11" id="KW-0902">Two-component regulatory system</keyword>
<dbReference type="InterPro" id="IPR011712">
    <property type="entry name" value="Sig_transdc_His_kin_sub3_dim/P"/>
</dbReference>
<accession>A0A318HMK6</accession>
<evidence type="ECO:0000256" key="12">
    <source>
        <dbReference type="ARBA" id="ARBA00023136"/>
    </source>
</evidence>
<dbReference type="GO" id="GO:0046983">
    <property type="term" value="F:protein dimerization activity"/>
    <property type="evidence" value="ECO:0007669"/>
    <property type="project" value="InterPro"/>
</dbReference>
<evidence type="ECO:0000313" key="15">
    <source>
        <dbReference type="EMBL" id="PXX13055.1"/>
    </source>
</evidence>
<reference evidence="15 16" key="2">
    <citation type="submission" date="2018-06" db="EMBL/GenBank/DDBJ databases">
        <title>Sequencing of bacterial isolates from soil warming experiment in Harvard Forest, Massachusetts, USA.</title>
        <authorList>
            <person name="Deangelis K.PhD."/>
        </authorList>
    </citation>
    <scope>NUCLEOTIDE SEQUENCE [LARGE SCALE GENOMIC DNA]</scope>
    <source>
        <strain evidence="15 16">GAS496</strain>
    </source>
</reference>
<evidence type="ECO:0000256" key="4">
    <source>
        <dbReference type="ARBA" id="ARBA00022553"/>
    </source>
</evidence>
<dbReference type="InterPro" id="IPR029016">
    <property type="entry name" value="GAF-like_dom_sf"/>
</dbReference>
<comment type="catalytic activity">
    <reaction evidence="1">
        <text>ATP + protein L-histidine = ADP + protein N-phospho-L-histidine.</text>
        <dbReference type="EC" id="2.7.13.3"/>
    </reaction>
</comment>
<comment type="subcellular location">
    <subcellularLocation>
        <location evidence="2">Membrane</location>
        <topology evidence="2">Multi-pass membrane protein</topology>
    </subcellularLocation>
</comment>
<dbReference type="SUPFAM" id="SSF55874">
    <property type="entry name" value="ATPase domain of HSP90 chaperone/DNA topoisomerase II/histidine kinase"/>
    <property type="match status" value="1"/>
</dbReference>
<evidence type="ECO:0000256" key="5">
    <source>
        <dbReference type="ARBA" id="ARBA00022679"/>
    </source>
</evidence>
<evidence type="ECO:0000256" key="10">
    <source>
        <dbReference type="ARBA" id="ARBA00022989"/>
    </source>
</evidence>
<dbReference type="GO" id="GO:0000155">
    <property type="term" value="F:phosphorelay sensor kinase activity"/>
    <property type="evidence" value="ECO:0007669"/>
    <property type="project" value="InterPro"/>
</dbReference>
<evidence type="ECO:0000256" key="7">
    <source>
        <dbReference type="ARBA" id="ARBA00022741"/>
    </source>
</evidence>
<dbReference type="SUPFAM" id="SSF55781">
    <property type="entry name" value="GAF domain-like"/>
    <property type="match status" value="1"/>
</dbReference>